<dbReference type="EMBL" id="PNIN01000025">
    <property type="protein sequence ID" value="PMP72230.1"/>
    <property type="molecule type" value="Genomic_DNA"/>
</dbReference>
<dbReference type="RefSeq" id="WP_424604994.1">
    <property type="nucleotide sequence ID" value="NZ_JBNAVA010000002.1"/>
</dbReference>
<dbReference type="PANTHER" id="PTHR30005">
    <property type="entry name" value="EXOPOLYPHOSPHATASE"/>
    <property type="match status" value="1"/>
</dbReference>
<dbReference type="InterPro" id="IPR050273">
    <property type="entry name" value="GppA/Ppx_hydrolase"/>
</dbReference>
<organism evidence="2 3">
    <name type="scientific">Calditerrivibrio nitroreducens</name>
    <dbReference type="NCBI Taxonomy" id="477976"/>
    <lineage>
        <taxon>Bacteria</taxon>
        <taxon>Pseudomonadati</taxon>
        <taxon>Deferribacterota</taxon>
        <taxon>Deferribacteres</taxon>
        <taxon>Deferribacterales</taxon>
        <taxon>Calditerrivibrionaceae</taxon>
    </lineage>
</organism>
<dbReference type="CDD" id="cd24054">
    <property type="entry name" value="ASKHA_NBD_AaPPX-GppA_MtPPX2-like"/>
    <property type="match status" value="1"/>
</dbReference>
<dbReference type="SUPFAM" id="SSF53067">
    <property type="entry name" value="Actin-like ATPase domain"/>
    <property type="match status" value="2"/>
</dbReference>
<name>A0A2J6WPD9_9BACT</name>
<dbReference type="GO" id="GO:0016462">
    <property type="term" value="F:pyrophosphatase activity"/>
    <property type="evidence" value="ECO:0007669"/>
    <property type="project" value="TreeGrafter"/>
</dbReference>
<dbReference type="Gene3D" id="3.30.420.150">
    <property type="entry name" value="Exopolyphosphatase. Domain 2"/>
    <property type="match status" value="1"/>
</dbReference>
<dbReference type="PANTHER" id="PTHR30005:SF0">
    <property type="entry name" value="RETROGRADE REGULATION PROTEIN 2"/>
    <property type="match status" value="1"/>
</dbReference>
<dbReference type="InterPro" id="IPR043129">
    <property type="entry name" value="ATPase_NBD"/>
</dbReference>
<dbReference type="AlphaFoldDB" id="A0A2J6WPD9"/>
<dbReference type="Gene3D" id="3.30.420.40">
    <property type="match status" value="1"/>
</dbReference>
<evidence type="ECO:0000259" key="1">
    <source>
        <dbReference type="Pfam" id="PF02541"/>
    </source>
</evidence>
<evidence type="ECO:0000313" key="3">
    <source>
        <dbReference type="Proteomes" id="UP000242881"/>
    </source>
</evidence>
<accession>A0A2J6WPD9</accession>
<evidence type="ECO:0000313" key="2">
    <source>
        <dbReference type="EMBL" id="PMP72230.1"/>
    </source>
</evidence>
<dbReference type="Pfam" id="PF02541">
    <property type="entry name" value="Ppx-GppA"/>
    <property type="match status" value="1"/>
</dbReference>
<feature type="domain" description="Ppx/GppA phosphatase N-terminal" evidence="1">
    <location>
        <begin position="17"/>
        <end position="297"/>
    </location>
</feature>
<reference evidence="2 3" key="1">
    <citation type="submission" date="2018-01" db="EMBL/GenBank/DDBJ databases">
        <title>Metagenomic assembled genomes from two thermal pools in the Uzon Caldera, Kamchatka, Russia.</title>
        <authorList>
            <person name="Wilkins L."/>
            <person name="Ettinger C."/>
        </authorList>
    </citation>
    <scope>NUCLEOTIDE SEQUENCE [LARGE SCALE GENOMIC DNA]</scope>
    <source>
        <strain evidence="2">ZAV-05</strain>
    </source>
</reference>
<proteinExistence type="predicted"/>
<comment type="caution">
    <text evidence="2">The sequence shown here is derived from an EMBL/GenBank/DDBJ whole genome shotgun (WGS) entry which is preliminary data.</text>
</comment>
<gene>
    <name evidence="2" type="ORF">C0187_02025</name>
</gene>
<protein>
    <recommendedName>
        <fullName evidence="1">Ppx/GppA phosphatase N-terminal domain-containing protein</fullName>
    </recommendedName>
</protein>
<sequence>MITAGIDIGTNTVRMIVADVIDGKISSIIHQNRSVTRLGEGFIKSGLLREDAIKRTFDSVVKFYYEALSYNPLKVKCCATSAVREAENGHIFTELLRDHGIQIEIIDGETEGRLTALGVMSGLNFRNEPSLIVDIGGGSTELIYWSGRDLYFAKSFKIGVVKLSDMFDFSKPSTEDLLDRVNLYIADFFSDFNFSIEIKNIIATAGTPTTLAAIDMQMENYDYRRVNGYIITKKRLNELISFISSKNIEERKMIKGLEPGREDLIVPGSLILMFLLDRFSKDQLIVSDFGLREGIAIAAAL</sequence>
<dbReference type="InterPro" id="IPR003695">
    <property type="entry name" value="Ppx_GppA_N"/>
</dbReference>
<dbReference type="Proteomes" id="UP000242881">
    <property type="component" value="Unassembled WGS sequence"/>
</dbReference>